<evidence type="ECO:0000313" key="3">
    <source>
        <dbReference type="Proteomes" id="UP001306592"/>
    </source>
</evidence>
<dbReference type="InterPro" id="IPR036390">
    <property type="entry name" value="WH_DNA-bd_sf"/>
</dbReference>
<comment type="similarity">
    <text evidence="1">Belongs to the ROK (NagC/XylR) family.</text>
</comment>
<keyword evidence="3" id="KW-1185">Reference proteome</keyword>
<dbReference type="InterPro" id="IPR043129">
    <property type="entry name" value="ATPase_NBD"/>
</dbReference>
<dbReference type="SUPFAM" id="SSF46785">
    <property type="entry name" value="Winged helix' DNA-binding domain"/>
    <property type="match status" value="1"/>
</dbReference>
<reference evidence="2 3" key="1">
    <citation type="submission" date="2024-02" db="EMBL/GenBank/DDBJ databases">
        <title>First report Erwinia aphidicola in onion in Chile.</title>
        <authorList>
            <person name="Valenzuela M."/>
            <person name="Pena M."/>
            <person name="Dutta B."/>
        </authorList>
    </citation>
    <scope>NUCLEOTIDE SEQUENCE [LARGE SCALE GENOMIC DNA]</scope>
    <source>
        <strain evidence="2 3">QCJ3A</strain>
    </source>
</reference>
<dbReference type="Gene3D" id="1.10.10.10">
    <property type="entry name" value="Winged helix-like DNA-binding domain superfamily/Winged helix DNA-binding domain"/>
    <property type="match status" value="1"/>
</dbReference>
<dbReference type="PANTHER" id="PTHR18964:SF149">
    <property type="entry name" value="BIFUNCTIONAL UDP-N-ACETYLGLUCOSAMINE 2-EPIMERASE_N-ACETYLMANNOSAMINE KINASE"/>
    <property type="match status" value="1"/>
</dbReference>
<dbReference type="Pfam" id="PF00480">
    <property type="entry name" value="ROK"/>
    <property type="match status" value="1"/>
</dbReference>
<organism evidence="2 3">
    <name type="scientific">Erwinia aphidicola</name>
    <dbReference type="NCBI Taxonomy" id="68334"/>
    <lineage>
        <taxon>Bacteria</taxon>
        <taxon>Pseudomonadati</taxon>
        <taxon>Pseudomonadota</taxon>
        <taxon>Gammaproteobacteria</taxon>
        <taxon>Enterobacterales</taxon>
        <taxon>Erwiniaceae</taxon>
        <taxon>Erwinia</taxon>
    </lineage>
</organism>
<evidence type="ECO:0000256" key="1">
    <source>
        <dbReference type="ARBA" id="ARBA00006479"/>
    </source>
</evidence>
<dbReference type="EMBL" id="JBANEI010000028">
    <property type="protein sequence ID" value="MEI2684432.1"/>
    <property type="molecule type" value="Genomic_DNA"/>
</dbReference>
<dbReference type="InterPro" id="IPR000600">
    <property type="entry name" value="ROK"/>
</dbReference>
<dbReference type="CDD" id="cd23763">
    <property type="entry name" value="ASKHA_ATPase_ROK"/>
    <property type="match status" value="1"/>
</dbReference>
<proteinExistence type="inferred from homology"/>
<comment type="caution">
    <text evidence="2">The sequence shown here is derived from an EMBL/GenBank/DDBJ whole genome shotgun (WGS) entry which is preliminary data.</text>
</comment>
<dbReference type="Proteomes" id="UP001306592">
    <property type="component" value="Unassembled WGS sequence"/>
</dbReference>
<accession>A0ABU8DLQ1</accession>
<dbReference type="RefSeq" id="WP_191150388.1">
    <property type="nucleotide sequence ID" value="NZ_CAKKMT010000018.1"/>
</dbReference>
<name>A0ABU8DLQ1_ERWAP</name>
<gene>
    <name evidence="2" type="ORF">V8N49_22675</name>
</gene>
<dbReference type="InterPro" id="IPR036388">
    <property type="entry name" value="WH-like_DNA-bd_sf"/>
</dbReference>
<dbReference type="SUPFAM" id="SSF53067">
    <property type="entry name" value="Actin-like ATPase domain"/>
    <property type="match status" value="1"/>
</dbReference>
<protein>
    <submittedName>
        <fullName evidence="2">ROK family protein</fullName>
    </submittedName>
</protein>
<dbReference type="PANTHER" id="PTHR18964">
    <property type="entry name" value="ROK (REPRESSOR, ORF, KINASE) FAMILY"/>
    <property type="match status" value="1"/>
</dbReference>
<sequence>MNIPVTHTTREMKKNNIALVTTTLKALGTATKGDLALQTGLSSATCGAILNELSLTGELLALELEASRGGRPAQRYACNPEFFSLLSLYAAGSDEDAQLVWSLSSAVGDTLAGGEMPFHPLTPETFHQLIDTLLRRWPNIAAIGIGLPGVVVDGVVTSCDISLFSGLAIVKDVAMRTGRFVEAGNDINFTVWGFYRSDCAGVSAPVAYIYKPDVPCTGCGMVINGQVLHGANDFAGEVSRLPFQTDAGLPLIDEMAKIVISLAALINPVKVALGGTRLKASHLPEIRERCLANIPVQHLPKLVYREEIRQDYLQGISELTLKNFLHYRLFTSPTT</sequence>
<evidence type="ECO:0000313" key="2">
    <source>
        <dbReference type="EMBL" id="MEI2684432.1"/>
    </source>
</evidence>
<dbReference type="Gene3D" id="3.30.420.40">
    <property type="match status" value="2"/>
</dbReference>